<dbReference type="SUPFAM" id="SSF55469">
    <property type="entry name" value="FMN-dependent nitroreductase-like"/>
    <property type="match status" value="1"/>
</dbReference>
<protein>
    <submittedName>
        <fullName evidence="7">Oxygen-insensitive NADPH nitroreductase</fullName>
    </submittedName>
</protein>
<proteinExistence type="inferred from homology"/>
<dbReference type="RefSeq" id="WP_379230733.1">
    <property type="nucleotide sequence ID" value="NZ_JBHSTE010000001.1"/>
</dbReference>
<evidence type="ECO:0000256" key="5">
    <source>
        <dbReference type="PIRNR" id="PIRNR005426"/>
    </source>
</evidence>
<dbReference type="InterPro" id="IPR016446">
    <property type="entry name" value="Flavin_OxRdtase_Frp"/>
</dbReference>
<comment type="similarity">
    <text evidence="1 5">Belongs to the flavin oxidoreductase frp family.</text>
</comment>
<evidence type="ECO:0000256" key="1">
    <source>
        <dbReference type="ARBA" id="ARBA00008366"/>
    </source>
</evidence>
<gene>
    <name evidence="7" type="primary">nfsA</name>
    <name evidence="7" type="ORF">ACFP56_02420</name>
</gene>
<dbReference type="PIRSF" id="PIRSF005426">
    <property type="entry name" value="Frp"/>
    <property type="match status" value="1"/>
</dbReference>
<sequence>MNDTIKLLMEHSSIRKYADTPLTSDQLHTIIAAGQQASTSSNMQAYSIIRITDKTIRQELMKLSGQQQHVEEAPEFLVWCADLSRIHHATIGAKLIAPNDHLELAEHFIIAAVDAALAAQNSAVAAESMGLGILYVGGIRNHIHQVAELLQLPRYVAPLFGMCIGYPLEQPILRPRLPIAAVLHENHYTSNDSHVAQYNDRMAAYVFDRSGGRQQFNWSEAMAKRLEGKQRDDVLTFLHKQNLLKK</sequence>
<reference evidence="8" key="1">
    <citation type="journal article" date="2019" name="Int. J. Syst. Evol. Microbiol.">
        <title>The Global Catalogue of Microorganisms (GCM) 10K type strain sequencing project: providing services to taxonomists for standard genome sequencing and annotation.</title>
        <authorList>
            <consortium name="The Broad Institute Genomics Platform"/>
            <consortium name="The Broad Institute Genome Sequencing Center for Infectious Disease"/>
            <person name="Wu L."/>
            <person name="Ma J."/>
        </authorList>
    </citation>
    <scope>NUCLEOTIDE SEQUENCE [LARGE SCALE GENOMIC DNA]</scope>
    <source>
        <strain evidence="8">PCU 280</strain>
    </source>
</reference>
<evidence type="ECO:0000256" key="3">
    <source>
        <dbReference type="ARBA" id="ARBA00022643"/>
    </source>
</evidence>
<keyword evidence="8" id="KW-1185">Reference proteome</keyword>
<keyword evidence="4 5" id="KW-0560">Oxidoreductase</keyword>
<dbReference type="InterPro" id="IPR029479">
    <property type="entry name" value="Nitroreductase"/>
</dbReference>
<keyword evidence="3 5" id="KW-0288">FMN</keyword>
<evidence type="ECO:0000256" key="2">
    <source>
        <dbReference type="ARBA" id="ARBA00022630"/>
    </source>
</evidence>
<dbReference type="Gene3D" id="3.40.109.10">
    <property type="entry name" value="NADH Oxidase"/>
    <property type="match status" value="1"/>
</dbReference>
<evidence type="ECO:0000259" key="6">
    <source>
        <dbReference type="Pfam" id="PF00881"/>
    </source>
</evidence>
<name>A0ABW1UZ53_9BACL</name>
<dbReference type="NCBIfam" id="NF008033">
    <property type="entry name" value="PRK10765.1"/>
    <property type="match status" value="1"/>
</dbReference>
<dbReference type="Pfam" id="PF00881">
    <property type="entry name" value="Nitroreductase"/>
    <property type="match status" value="1"/>
</dbReference>
<organism evidence="7 8">
    <name type="scientific">Paenibacillus septentrionalis</name>
    <dbReference type="NCBI Taxonomy" id="429342"/>
    <lineage>
        <taxon>Bacteria</taxon>
        <taxon>Bacillati</taxon>
        <taxon>Bacillota</taxon>
        <taxon>Bacilli</taxon>
        <taxon>Bacillales</taxon>
        <taxon>Paenibacillaceae</taxon>
        <taxon>Paenibacillus</taxon>
    </lineage>
</organism>
<dbReference type="Proteomes" id="UP001596233">
    <property type="component" value="Unassembled WGS sequence"/>
</dbReference>
<accession>A0ABW1UZ53</accession>
<feature type="domain" description="Nitroreductase" evidence="6">
    <location>
        <begin position="9"/>
        <end position="166"/>
    </location>
</feature>
<keyword evidence="5" id="KW-0521">NADP</keyword>
<keyword evidence="2 5" id="KW-0285">Flavoprotein</keyword>
<evidence type="ECO:0000313" key="7">
    <source>
        <dbReference type="EMBL" id="MFC6331461.1"/>
    </source>
</evidence>
<dbReference type="EMBL" id="JBHSTE010000001">
    <property type="protein sequence ID" value="MFC6331461.1"/>
    <property type="molecule type" value="Genomic_DNA"/>
</dbReference>
<evidence type="ECO:0000313" key="8">
    <source>
        <dbReference type="Proteomes" id="UP001596233"/>
    </source>
</evidence>
<dbReference type="PANTHER" id="PTHR43425">
    <property type="entry name" value="OXYGEN-INSENSITIVE NADPH NITROREDUCTASE"/>
    <property type="match status" value="1"/>
</dbReference>
<comment type="caution">
    <text evidence="7">The sequence shown here is derived from an EMBL/GenBank/DDBJ whole genome shotgun (WGS) entry which is preliminary data.</text>
</comment>
<dbReference type="PANTHER" id="PTHR43425:SF2">
    <property type="entry name" value="OXYGEN-INSENSITIVE NADPH NITROREDUCTASE"/>
    <property type="match status" value="1"/>
</dbReference>
<dbReference type="CDD" id="cd02146">
    <property type="entry name" value="NfsA-like"/>
    <property type="match status" value="1"/>
</dbReference>
<evidence type="ECO:0000256" key="4">
    <source>
        <dbReference type="ARBA" id="ARBA00023002"/>
    </source>
</evidence>
<dbReference type="InterPro" id="IPR000415">
    <property type="entry name" value="Nitroreductase-like"/>
</dbReference>